<keyword evidence="2" id="KW-1185">Reference proteome</keyword>
<evidence type="ECO:0000313" key="2">
    <source>
        <dbReference type="Proteomes" id="UP001054945"/>
    </source>
</evidence>
<gene>
    <name evidence="1" type="ORF">CEXT_115541</name>
</gene>
<accession>A0AAV4TLG4</accession>
<proteinExistence type="predicted"/>
<dbReference type="AlphaFoldDB" id="A0AAV4TLG4"/>
<dbReference type="Proteomes" id="UP001054945">
    <property type="component" value="Unassembled WGS sequence"/>
</dbReference>
<name>A0AAV4TLG4_CAEEX</name>
<dbReference type="EMBL" id="BPLR01011501">
    <property type="protein sequence ID" value="GIY46924.1"/>
    <property type="molecule type" value="Genomic_DNA"/>
</dbReference>
<reference evidence="1 2" key="1">
    <citation type="submission" date="2021-06" db="EMBL/GenBank/DDBJ databases">
        <title>Caerostris extrusa draft genome.</title>
        <authorList>
            <person name="Kono N."/>
            <person name="Arakawa K."/>
        </authorList>
    </citation>
    <scope>NUCLEOTIDE SEQUENCE [LARGE SCALE GENOMIC DNA]</scope>
</reference>
<organism evidence="1 2">
    <name type="scientific">Caerostris extrusa</name>
    <name type="common">Bark spider</name>
    <name type="synonym">Caerostris bankana</name>
    <dbReference type="NCBI Taxonomy" id="172846"/>
    <lineage>
        <taxon>Eukaryota</taxon>
        <taxon>Metazoa</taxon>
        <taxon>Ecdysozoa</taxon>
        <taxon>Arthropoda</taxon>
        <taxon>Chelicerata</taxon>
        <taxon>Arachnida</taxon>
        <taxon>Araneae</taxon>
        <taxon>Araneomorphae</taxon>
        <taxon>Entelegynae</taxon>
        <taxon>Araneoidea</taxon>
        <taxon>Araneidae</taxon>
        <taxon>Caerostris</taxon>
    </lineage>
</organism>
<protein>
    <submittedName>
        <fullName evidence="1">Uncharacterized protein</fullName>
    </submittedName>
</protein>
<sequence>MSISLEVPDSLVSVVQFCRKDIEAKCATDCTEEKCKKRRVALTWPWWLYCKGKKEVLYRNSHCANMQSHGAPAVFAVVDAAGNDNIGVKEGLFRIVLRGRIMSRYR</sequence>
<evidence type="ECO:0000313" key="1">
    <source>
        <dbReference type="EMBL" id="GIY46924.1"/>
    </source>
</evidence>
<comment type="caution">
    <text evidence="1">The sequence shown here is derived from an EMBL/GenBank/DDBJ whole genome shotgun (WGS) entry which is preliminary data.</text>
</comment>